<gene>
    <name evidence="3" type="ORF">PU648_53855</name>
</gene>
<dbReference type="EMBL" id="JARAKF010000002">
    <property type="protein sequence ID" value="MDU9001015.1"/>
    <property type="molecule type" value="Genomic_DNA"/>
</dbReference>
<feature type="region of interest" description="Disordered" evidence="1">
    <location>
        <begin position="92"/>
        <end position="117"/>
    </location>
</feature>
<dbReference type="SUPFAM" id="SSF88713">
    <property type="entry name" value="Glycoside hydrolase/deacetylase"/>
    <property type="match status" value="1"/>
</dbReference>
<feature type="domain" description="NodB homology" evidence="2">
    <location>
        <begin position="157"/>
        <end position="334"/>
    </location>
</feature>
<organism evidence="3 4">
    <name type="scientific">Streptomyces mirabilis</name>
    <dbReference type="NCBI Taxonomy" id="68239"/>
    <lineage>
        <taxon>Bacteria</taxon>
        <taxon>Bacillati</taxon>
        <taxon>Actinomycetota</taxon>
        <taxon>Actinomycetes</taxon>
        <taxon>Kitasatosporales</taxon>
        <taxon>Streptomycetaceae</taxon>
        <taxon>Streptomyces</taxon>
    </lineage>
</organism>
<dbReference type="RefSeq" id="WP_316738294.1">
    <property type="nucleotide sequence ID" value="NZ_JARAKF010000002.1"/>
</dbReference>
<dbReference type="InterPro" id="IPR002509">
    <property type="entry name" value="NODB_dom"/>
</dbReference>
<protein>
    <submittedName>
        <fullName evidence="3">Polysaccharide deacetylase family protein</fullName>
    </submittedName>
</protein>
<evidence type="ECO:0000259" key="2">
    <source>
        <dbReference type="PROSITE" id="PS51677"/>
    </source>
</evidence>
<dbReference type="InterPro" id="IPR050248">
    <property type="entry name" value="Polysacc_deacetylase_ArnD"/>
</dbReference>
<sequence length="345" mass="37733">MSMKKVATSAGGIVPESTIEEVPFTENWHDGVHGLVNERLLPHGRVPFPAESRTARHLRKTGAVKRHNRRSVLYGSLTGAAVAAMAAGGCGAGGGSATGPAATSSQPTHGTAPSPTAWQKWGLTALPAPPKPPADKPVKLSATGTVPVFEHLPTSQKVVFITVDDGAEKDPKFIEMMRDLKIPITMFLMNDTIKSDYRYFKPLQAMGNHIQNHTLHHPAMNTLPLARQKEEVCGDQKILTQQYGTAPLLFRPPYGAYNSDTKTAVGECGPRAIVRWREAMQITTMRYQETDKKLRPGDIILAHFRGPKELKGTTMTEMFGNLLKHIQKQGFTVARLEDYIQPPTG</sequence>
<dbReference type="Proteomes" id="UP001257627">
    <property type="component" value="Unassembled WGS sequence"/>
</dbReference>
<dbReference type="InterPro" id="IPR011330">
    <property type="entry name" value="Glyco_hydro/deAcase_b/a-brl"/>
</dbReference>
<feature type="compositionally biased region" description="Polar residues" evidence="1">
    <location>
        <begin position="106"/>
        <end position="117"/>
    </location>
</feature>
<dbReference type="Pfam" id="PF01522">
    <property type="entry name" value="Polysacc_deac_1"/>
    <property type="match status" value="1"/>
</dbReference>
<dbReference type="PANTHER" id="PTHR10587">
    <property type="entry name" value="GLYCOSYL TRANSFERASE-RELATED"/>
    <property type="match status" value="1"/>
</dbReference>
<proteinExistence type="predicted"/>
<accession>A0ABU3V4U5</accession>
<evidence type="ECO:0000313" key="3">
    <source>
        <dbReference type="EMBL" id="MDU9001015.1"/>
    </source>
</evidence>
<reference evidence="3 4" key="1">
    <citation type="submission" date="2023-02" db="EMBL/GenBank/DDBJ databases">
        <authorList>
            <person name="Maleckis M."/>
        </authorList>
    </citation>
    <scope>NUCLEOTIDE SEQUENCE [LARGE SCALE GENOMIC DNA]</scope>
    <source>
        <strain evidence="3 4">P8-A2</strain>
    </source>
</reference>
<comment type="caution">
    <text evidence="3">The sequence shown here is derived from an EMBL/GenBank/DDBJ whole genome shotgun (WGS) entry which is preliminary data.</text>
</comment>
<dbReference type="PANTHER" id="PTHR10587:SF134">
    <property type="entry name" value="SECRETED PROTEIN"/>
    <property type="match status" value="1"/>
</dbReference>
<dbReference type="CDD" id="cd10917">
    <property type="entry name" value="CE4_NodB_like_6s_7s"/>
    <property type="match status" value="1"/>
</dbReference>
<dbReference type="Gene3D" id="3.20.20.370">
    <property type="entry name" value="Glycoside hydrolase/deacetylase"/>
    <property type="match status" value="1"/>
</dbReference>
<keyword evidence="4" id="KW-1185">Reference proteome</keyword>
<evidence type="ECO:0000313" key="4">
    <source>
        <dbReference type="Proteomes" id="UP001257627"/>
    </source>
</evidence>
<evidence type="ECO:0000256" key="1">
    <source>
        <dbReference type="SAM" id="MobiDB-lite"/>
    </source>
</evidence>
<dbReference type="PROSITE" id="PS51677">
    <property type="entry name" value="NODB"/>
    <property type="match status" value="1"/>
</dbReference>
<name>A0ABU3V4U5_9ACTN</name>